<proteinExistence type="predicted"/>
<organism evidence="1 2">
    <name type="scientific">Brevundimonas diminuta 3F5N</name>
    <dbReference type="NCBI Taxonomy" id="1255603"/>
    <lineage>
        <taxon>Bacteria</taxon>
        <taxon>Pseudomonadati</taxon>
        <taxon>Pseudomonadota</taxon>
        <taxon>Alphaproteobacteria</taxon>
        <taxon>Caulobacterales</taxon>
        <taxon>Caulobacteraceae</taxon>
        <taxon>Brevundimonas</taxon>
    </lineage>
</organism>
<protein>
    <submittedName>
        <fullName evidence="1">Uncharacterized protein</fullName>
    </submittedName>
</protein>
<evidence type="ECO:0000313" key="2">
    <source>
        <dbReference type="Proteomes" id="UP000195766"/>
    </source>
</evidence>
<dbReference type="AlphaFoldDB" id="A0A1R4GK75"/>
<accession>A0A1R4GK75</accession>
<evidence type="ECO:0000313" key="1">
    <source>
        <dbReference type="EMBL" id="SJM68621.1"/>
    </source>
</evidence>
<sequence length="77" mass="8536">MAKLPTIEETIRAILDAAQTYNPRPGEIIPLMGVQMKVGTRFVADDLNKAFEEMGKRGWVEGSGNFFKLTEAGFAEM</sequence>
<reference evidence="1 2" key="1">
    <citation type="submission" date="2017-02" db="EMBL/GenBank/DDBJ databases">
        <authorList>
            <person name="Peterson S.W."/>
        </authorList>
    </citation>
    <scope>NUCLEOTIDE SEQUENCE [LARGE SCALE GENOMIC DNA]</scope>
    <source>
        <strain evidence="1 2">3F5N</strain>
    </source>
</reference>
<gene>
    <name evidence="1" type="ORF">FM111_13475</name>
</gene>
<dbReference type="Proteomes" id="UP000195766">
    <property type="component" value="Unassembled WGS sequence"/>
</dbReference>
<name>A0A1R4GK75_BREDI</name>
<dbReference type="EMBL" id="FUIE01000078">
    <property type="protein sequence ID" value="SJM68621.1"/>
    <property type="molecule type" value="Genomic_DNA"/>
</dbReference>
<dbReference type="RefSeq" id="WP_087141483.1">
    <property type="nucleotide sequence ID" value="NZ_FUIE01000078.1"/>
</dbReference>